<comment type="caution">
    <text evidence="9">The sequence shown here is derived from an EMBL/GenBank/DDBJ whole genome shotgun (WGS) entry which is preliminary data.</text>
</comment>
<evidence type="ECO:0000256" key="4">
    <source>
        <dbReference type="ARBA" id="ARBA00023186"/>
    </source>
</evidence>
<keyword evidence="1 5" id="KW-0677">Repeat</keyword>
<dbReference type="CDD" id="cd00009">
    <property type="entry name" value="AAA"/>
    <property type="match status" value="1"/>
</dbReference>
<dbReference type="SUPFAM" id="SSF81923">
    <property type="entry name" value="Double Clp-N motif"/>
    <property type="match status" value="2"/>
</dbReference>
<dbReference type="Proteomes" id="UP000231530">
    <property type="component" value="Unassembled WGS sequence"/>
</dbReference>
<dbReference type="InterPro" id="IPR018368">
    <property type="entry name" value="ClpA/B_CS1"/>
</dbReference>
<dbReference type="InterPro" id="IPR003593">
    <property type="entry name" value="AAA+_ATPase"/>
</dbReference>
<dbReference type="FunFam" id="3.40.50.300:FF:000010">
    <property type="entry name" value="Chaperone clpB 1, putative"/>
    <property type="match status" value="1"/>
</dbReference>
<dbReference type="Gene3D" id="4.10.860.10">
    <property type="entry name" value="UVR domain"/>
    <property type="match status" value="1"/>
</dbReference>
<dbReference type="Gene3D" id="3.40.50.300">
    <property type="entry name" value="P-loop containing nucleotide triphosphate hydrolases"/>
    <property type="match status" value="2"/>
</dbReference>
<dbReference type="InterPro" id="IPR027417">
    <property type="entry name" value="P-loop_NTPase"/>
</dbReference>
<organism evidence="9 10">
    <name type="scientific">Candidatus Magasanikbacteria bacterium CG10_big_fil_rev_8_21_14_0_10_42_10</name>
    <dbReference type="NCBI Taxonomy" id="1974649"/>
    <lineage>
        <taxon>Bacteria</taxon>
        <taxon>Candidatus Magasanikiibacteriota</taxon>
    </lineage>
</organism>
<dbReference type="Pfam" id="PF17871">
    <property type="entry name" value="AAA_lid_9"/>
    <property type="match status" value="1"/>
</dbReference>
<keyword evidence="3 9" id="KW-0067">ATP-binding</keyword>
<evidence type="ECO:0000313" key="10">
    <source>
        <dbReference type="Proteomes" id="UP000231530"/>
    </source>
</evidence>
<dbReference type="PRINTS" id="PR00300">
    <property type="entry name" value="CLPPROTEASEA"/>
</dbReference>
<evidence type="ECO:0000256" key="1">
    <source>
        <dbReference type="ARBA" id="ARBA00022737"/>
    </source>
</evidence>
<dbReference type="GO" id="GO:0005524">
    <property type="term" value="F:ATP binding"/>
    <property type="evidence" value="ECO:0007669"/>
    <property type="project" value="UniProtKB-KW"/>
</dbReference>
<dbReference type="AlphaFoldDB" id="A0A2H0TX49"/>
<evidence type="ECO:0000313" key="9">
    <source>
        <dbReference type="EMBL" id="PIR76739.1"/>
    </source>
</evidence>
<dbReference type="Gene3D" id="1.10.1780.10">
    <property type="entry name" value="Clp, N-terminal domain"/>
    <property type="match status" value="2"/>
</dbReference>
<dbReference type="Pfam" id="PF02861">
    <property type="entry name" value="Clp_N"/>
    <property type="match status" value="2"/>
</dbReference>
<sequence>MNPDILLDRLSSHLKNTVARAISLAASLGHDHVAPIHLLASLVEEKGSMGEGILGAADIDTAYLDTYLSALKTVRSEEEPTSNTMTLPSLDTQARRTLEKAMVLAYEYNAQYVGTEHLLYALLDLHDEYIIRILEKWNIHTEDLHEQAQAVIENTSQFPMVEDMTDAMNHMNDHENEQIPLPPPQRGLPKKSRHSMPEKNSPLDLFTTDLTSQEAQKRIDPVIGREEEIERVMHILLRRTKNNPVLIGEPGVGKTAIVEGLAKRITEGRVPDILKKKRILSLDMSLLVAGTIYRGEFEGRLKSLIDEVQADSRIILFIDELHNIIGAGSNQGTMDAANILKPALARGQLRCIGATTLDEYKKYISTDPALERRFQSVTVDEPSPEETLQILEGIKQYYERYHHVSIPQKTIQSAVTLSTRYIHDNFLPDKAIDLIDEAAASVHATEPSHPLEQKRENIEAELMKCIQTKEQAILQEQFDTALDIKKQEKKLQKKLEDLDIELKQKDKRPKKRVTETHIARVVARKLHTTPDMLLTDNHTRLDAIGKDLKTSILGQDEIIDTVIDTLRRAELGIKRTGRSHASFLFAGPSGVGKTKLAKELAQKLYLSEKALIRLDMSEFAEQHGISKLLGSPAGYVGHNDRNRFLDEIKKRPYAVVLFDEVDKAHPDVIRLLLQILDEGTLTDSAGKKILFEHATIILTSNLGASMFHKGDFGFGTTKKTDTLDTDTKKAILGKIKEELGAELIGRLDAVCLFAPLSPSTLANIVTAHASQVLAHLVKEHAMHITLSEESITALIQEAYTADTGVRVVEYTVERILGSLIAEVLKKKQRKKTYTVSVKKGIYVLS</sequence>
<keyword evidence="4" id="KW-0143">Chaperone</keyword>
<dbReference type="EMBL" id="PFBY01000008">
    <property type="protein sequence ID" value="PIR76739.1"/>
    <property type="molecule type" value="Genomic_DNA"/>
</dbReference>
<dbReference type="InterPro" id="IPR019489">
    <property type="entry name" value="Clp_ATPase_C"/>
</dbReference>
<evidence type="ECO:0000259" key="8">
    <source>
        <dbReference type="PROSITE" id="PS51903"/>
    </source>
</evidence>
<protein>
    <submittedName>
        <fullName evidence="9">ATP-dependent Clp protease ATP-binding subunit ClpC</fullName>
    </submittedName>
</protein>
<dbReference type="InterPro" id="IPR050130">
    <property type="entry name" value="ClpA_ClpB"/>
</dbReference>
<dbReference type="GO" id="GO:0034605">
    <property type="term" value="P:cellular response to heat"/>
    <property type="evidence" value="ECO:0007669"/>
    <property type="project" value="TreeGrafter"/>
</dbReference>
<dbReference type="PANTHER" id="PTHR11638">
    <property type="entry name" value="ATP-DEPENDENT CLP PROTEASE"/>
    <property type="match status" value="1"/>
</dbReference>
<dbReference type="Gene3D" id="1.10.8.60">
    <property type="match status" value="2"/>
</dbReference>
<dbReference type="GO" id="GO:0016887">
    <property type="term" value="F:ATP hydrolysis activity"/>
    <property type="evidence" value="ECO:0007669"/>
    <property type="project" value="InterPro"/>
</dbReference>
<dbReference type="InterPro" id="IPR041546">
    <property type="entry name" value="ClpA/ClpB_AAA_lid"/>
</dbReference>
<dbReference type="Pfam" id="PF00004">
    <property type="entry name" value="AAA"/>
    <property type="match status" value="1"/>
</dbReference>
<dbReference type="Pfam" id="PF10431">
    <property type="entry name" value="ClpB_D2-small"/>
    <property type="match status" value="1"/>
</dbReference>
<dbReference type="GO" id="GO:0005737">
    <property type="term" value="C:cytoplasm"/>
    <property type="evidence" value="ECO:0007669"/>
    <property type="project" value="TreeGrafter"/>
</dbReference>
<proteinExistence type="predicted"/>
<evidence type="ECO:0000256" key="5">
    <source>
        <dbReference type="PROSITE-ProRule" id="PRU01251"/>
    </source>
</evidence>
<evidence type="ECO:0000256" key="7">
    <source>
        <dbReference type="SAM" id="MobiDB-lite"/>
    </source>
</evidence>
<dbReference type="InterPro" id="IPR004176">
    <property type="entry name" value="Clp_R_N"/>
</dbReference>
<dbReference type="InterPro" id="IPR003959">
    <property type="entry name" value="ATPase_AAA_core"/>
</dbReference>
<dbReference type="InterPro" id="IPR036628">
    <property type="entry name" value="Clp_N_dom_sf"/>
</dbReference>
<feature type="domain" description="Clp R" evidence="8">
    <location>
        <begin position="7"/>
        <end position="154"/>
    </location>
</feature>
<dbReference type="CDD" id="cd19499">
    <property type="entry name" value="RecA-like_ClpB_Hsp104-like"/>
    <property type="match status" value="1"/>
</dbReference>
<reference evidence="10" key="1">
    <citation type="submission" date="2017-09" db="EMBL/GenBank/DDBJ databases">
        <title>Depth-based differentiation of microbial function through sediment-hosted aquifers and enrichment of novel symbionts in the deep terrestrial subsurface.</title>
        <authorList>
            <person name="Probst A.J."/>
            <person name="Ladd B."/>
            <person name="Jarett J.K."/>
            <person name="Geller-Mcgrath D.E."/>
            <person name="Sieber C.M.K."/>
            <person name="Emerson J.B."/>
            <person name="Anantharaman K."/>
            <person name="Thomas B.C."/>
            <person name="Malmstrom R."/>
            <person name="Stieglmeier M."/>
            <person name="Klingl A."/>
            <person name="Woyke T."/>
            <person name="Ryan C.M."/>
            <person name="Banfield J.F."/>
        </authorList>
    </citation>
    <scope>NUCLEOTIDE SEQUENCE [LARGE SCALE GENOMIC DNA]</scope>
</reference>
<dbReference type="GO" id="GO:0008233">
    <property type="term" value="F:peptidase activity"/>
    <property type="evidence" value="ECO:0007669"/>
    <property type="project" value="UniProtKB-KW"/>
</dbReference>
<accession>A0A2H0TX49</accession>
<evidence type="ECO:0000256" key="2">
    <source>
        <dbReference type="ARBA" id="ARBA00022741"/>
    </source>
</evidence>
<keyword evidence="9" id="KW-0378">Hydrolase</keyword>
<keyword evidence="2" id="KW-0547">Nucleotide-binding</keyword>
<dbReference type="PANTHER" id="PTHR11638:SF18">
    <property type="entry name" value="HEAT SHOCK PROTEIN 104"/>
    <property type="match status" value="1"/>
</dbReference>
<dbReference type="Pfam" id="PF07724">
    <property type="entry name" value="AAA_2"/>
    <property type="match status" value="1"/>
</dbReference>
<evidence type="ECO:0000256" key="3">
    <source>
        <dbReference type="ARBA" id="ARBA00022840"/>
    </source>
</evidence>
<feature type="region of interest" description="Disordered" evidence="7">
    <location>
        <begin position="173"/>
        <end position="200"/>
    </location>
</feature>
<dbReference type="PROSITE" id="PS51903">
    <property type="entry name" value="CLP_R"/>
    <property type="match status" value="1"/>
</dbReference>
<keyword evidence="6" id="KW-0175">Coiled coil</keyword>
<dbReference type="SMART" id="SM01086">
    <property type="entry name" value="ClpB_D2-small"/>
    <property type="match status" value="1"/>
</dbReference>
<feature type="coiled-coil region" evidence="6">
    <location>
        <begin position="481"/>
        <end position="508"/>
    </location>
</feature>
<keyword evidence="9" id="KW-0645">Protease</keyword>
<dbReference type="GO" id="GO:0006508">
    <property type="term" value="P:proteolysis"/>
    <property type="evidence" value="ECO:0007669"/>
    <property type="project" value="UniProtKB-KW"/>
</dbReference>
<name>A0A2H0TX49_9BACT</name>
<evidence type="ECO:0000256" key="6">
    <source>
        <dbReference type="SAM" id="Coils"/>
    </source>
</evidence>
<gene>
    <name evidence="9" type="ORF">COU32_00445</name>
</gene>
<dbReference type="SUPFAM" id="SSF52540">
    <property type="entry name" value="P-loop containing nucleoside triphosphate hydrolases"/>
    <property type="match status" value="2"/>
</dbReference>
<dbReference type="SMART" id="SM00382">
    <property type="entry name" value="AAA"/>
    <property type="match status" value="2"/>
</dbReference>
<dbReference type="InterPro" id="IPR001270">
    <property type="entry name" value="ClpA/B"/>
</dbReference>
<dbReference type="PROSITE" id="PS00870">
    <property type="entry name" value="CLPAB_1"/>
    <property type="match status" value="1"/>
</dbReference>